<dbReference type="InterPro" id="IPR027417">
    <property type="entry name" value="P-loop_NTPase"/>
</dbReference>
<gene>
    <name evidence="2" type="ORF">BA890_01040</name>
</gene>
<accession>A0AAN0Y0Z5</accession>
<reference evidence="2 3" key="1">
    <citation type="submission" date="2016-07" db="EMBL/GenBank/DDBJ databases">
        <title>Developing Vibrio natriegens as a novel, fast-growing host for biotechnology.</title>
        <authorList>
            <person name="Weinstock M.T."/>
            <person name="Hesek E.D."/>
            <person name="Wilson C.M."/>
            <person name="Gibson D.G."/>
        </authorList>
    </citation>
    <scope>NUCLEOTIDE SEQUENCE [LARGE SCALE GENOMIC DNA]</scope>
    <source>
        <strain evidence="2 3">ATCC 14048</strain>
    </source>
</reference>
<dbReference type="Proteomes" id="UP000092741">
    <property type="component" value="Chromosome 1"/>
</dbReference>
<proteinExistence type="predicted"/>
<dbReference type="SUPFAM" id="SSF52540">
    <property type="entry name" value="P-loop containing nucleoside triphosphate hydrolases"/>
    <property type="match status" value="1"/>
</dbReference>
<dbReference type="GeneID" id="70913593"/>
<evidence type="ECO:0000313" key="3">
    <source>
        <dbReference type="Proteomes" id="UP000092741"/>
    </source>
</evidence>
<dbReference type="GO" id="GO:0008146">
    <property type="term" value="F:sulfotransferase activity"/>
    <property type="evidence" value="ECO:0007669"/>
    <property type="project" value="InterPro"/>
</dbReference>
<dbReference type="InterPro" id="IPR000863">
    <property type="entry name" value="Sulfotransferase_dom"/>
</dbReference>
<evidence type="ECO:0000313" key="2">
    <source>
        <dbReference type="EMBL" id="ANQ11425.1"/>
    </source>
</evidence>
<organism evidence="2 3">
    <name type="scientific">Vibrio natriegens NBRC 15636 = ATCC 14048 = DSM 759</name>
    <dbReference type="NCBI Taxonomy" id="1219067"/>
    <lineage>
        <taxon>Bacteria</taxon>
        <taxon>Pseudomonadati</taxon>
        <taxon>Pseudomonadota</taxon>
        <taxon>Gammaproteobacteria</taxon>
        <taxon>Vibrionales</taxon>
        <taxon>Vibrionaceae</taxon>
        <taxon>Vibrio</taxon>
    </lineage>
</organism>
<keyword evidence="3" id="KW-1185">Reference proteome</keyword>
<dbReference type="AlphaFoldDB" id="A0AAN0Y0Z5"/>
<dbReference type="EMBL" id="CP016345">
    <property type="protein sequence ID" value="ANQ11425.1"/>
    <property type="molecule type" value="Genomic_DNA"/>
</dbReference>
<protein>
    <recommendedName>
        <fullName evidence="1">Sulfotransferase domain-containing protein</fullName>
    </recommendedName>
</protein>
<dbReference type="KEGG" id="vna:PN96_12290"/>
<evidence type="ECO:0000259" key="1">
    <source>
        <dbReference type="Pfam" id="PF00685"/>
    </source>
</evidence>
<feature type="domain" description="Sulfotransferase" evidence="1">
    <location>
        <begin position="10"/>
        <end position="167"/>
    </location>
</feature>
<dbReference type="RefSeq" id="WP_020335746.1">
    <property type="nucleotide sequence ID" value="NZ_ATFJ01000038.1"/>
</dbReference>
<name>A0AAN0Y0Z5_VIBNA</name>
<dbReference type="Pfam" id="PF00685">
    <property type="entry name" value="Sulfotransfer_1"/>
    <property type="match status" value="1"/>
</dbReference>
<sequence>MIELILHPGHSKCGSTTIQDFLYTNRLVLKDRGIFMPDSDFNFPGNKAYRINRTHTPRDFIEKVINGELNINALEKKIDDFLITAEEQGCKKVIITAENLVNAIGSPQLKAIHSLFATRFSNVKVVYYIRDQRELLLSAWQQWGHKKGETIDAYIDRMINTNFGDYVFVTEQLSNYYPNAELKVCSLDKKHLIKSNLTIDFCTRAGINNNGLKPSLEASNAGLSSAICESLTKIHTIYESPHTQKVKNTILAFAPNSKKLISKKYSVKLPFELENKISSRYLESNKKLEQTYYLGKHAFPSSLNKSNSESDNEISLLKQRIEKLEDIVSIQMDMILTIVGKK</sequence>
<dbReference type="Gene3D" id="3.40.50.300">
    <property type="entry name" value="P-loop containing nucleotide triphosphate hydrolases"/>
    <property type="match status" value="1"/>
</dbReference>